<dbReference type="PANTHER" id="PTHR32089">
    <property type="entry name" value="METHYL-ACCEPTING CHEMOTAXIS PROTEIN MCPB"/>
    <property type="match status" value="1"/>
</dbReference>
<feature type="domain" description="Methyl-accepting transducer" evidence="5">
    <location>
        <begin position="437"/>
        <end position="663"/>
    </location>
</feature>
<evidence type="ECO:0000313" key="7">
    <source>
        <dbReference type="EMBL" id="NKE44968.1"/>
    </source>
</evidence>
<proteinExistence type="inferred from homology"/>
<feature type="coiled-coil region" evidence="4">
    <location>
        <begin position="384"/>
        <end position="411"/>
    </location>
</feature>
<dbReference type="InterPro" id="IPR004089">
    <property type="entry name" value="MCPsignal_dom"/>
</dbReference>
<dbReference type="InterPro" id="IPR003660">
    <property type="entry name" value="HAMP_dom"/>
</dbReference>
<comment type="similarity">
    <text evidence="2">Belongs to the methyl-accepting chemotaxis (MCP) protein family.</text>
</comment>
<evidence type="ECO:0008006" key="9">
    <source>
        <dbReference type="Google" id="ProtNLM"/>
    </source>
</evidence>
<dbReference type="PROSITE" id="PS50111">
    <property type="entry name" value="CHEMOTAXIS_TRANSDUC_2"/>
    <property type="match status" value="1"/>
</dbReference>
<dbReference type="Proteomes" id="UP000765160">
    <property type="component" value="Unassembled WGS sequence"/>
</dbReference>
<evidence type="ECO:0000313" key="8">
    <source>
        <dbReference type="Proteomes" id="UP000765160"/>
    </source>
</evidence>
<dbReference type="Gene3D" id="1.10.287.950">
    <property type="entry name" value="Methyl-accepting chemotaxis protein"/>
    <property type="match status" value="1"/>
</dbReference>
<dbReference type="PANTHER" id="PTHR32089:SF112">
    <property type="entry name" value="LYSOZYME-LIKE PROTEIN-RELATED"/>
    <property type="match status" value="1"/>
</dbReference>
<feature type="domain" description="HAMP" evidence="6">
    <location>
        <begin position="338"/>
        <end position="396"/>
    </location>
</feature>
<dbReference type="Gene3D" id="6.10.340.10">
    <property type="match status" value="1"/>
</dbReference>
<gene>
    <name evidence="7" type="ORF">HB662_09270</name>
</gene>
<dbReference type="Pfam" id="PF07238">
    <property type="entry name" value="PilZ"/>
    <property type="match status" value="1"/>
</dbReference>
<dbReference type="PRINTS" id="PR00260">
    <property type="entry name" value="CHEMTRNSDUCR"/>
</dbReference>
<dbReference type="Pfam" id="PF00015">
    <property type="entry name" value="MCPsignal"/>
    <property type="match status" value="1"/>
</dbReference>
<dbReference type="RefSeq" id="WP_168049467.1">
    <property type="nucleotide sequence ID" value="NZ_JAATJR010000003.1"/>
</dbReference>
<dbReference type="InterPro" id="IPR009875">
    <property type="entry name" value="PilZ_domain"/>
</dbReference>
<accession>A0ABX1EY37</accession>
<name>A0ABX1EY37_9PROT</name>
<dbReference type="SUPFAM" id="SSF58104">
    <property type="entry name" value="Methyl-accepting chemotaxis protein (MCP) signaling domain"/>
    <property type="match status" value="1"/>
</dbReference>
<dbReference type="PROSITE" id="PS50885">
    <property type="entry name" value="HAMP"/>
    <property type="match status" value="1"/>
</dbReference>
<evidence type="ECO:0000259" key="6">
    <source>
        <dbReference type="PROSITE" id="PS50885"/>
    </source>
</evidence>
<keyword evidence="8" id="KW-1185">Reference proteome</keyword>
<evidence type="ECO:0000256" key="4">
    <source>
        <dbReference type="SAM" id="Coils"/>
    </source>
</evidence>
<reference evidence="7 8" key="1">
    <citation type="submission" date="2020-03" db="EMBL/GenBank/DDBJ databases">
        <title>Roseomonas selenitidurans sp. nov. isolated from soil.</title>
        <authorList>
            <person name="Liu H."/>
        </authorList>
    </citation>
    <scope>NUCLEOTIDE SEQUENCE [LARGE SCALE GENOMIC DNA]</scope>
    <source>
        <strain evidence="7 8">JCM 15073</strain>
    </source>
</reference>
<evidence type="ECO:0000256" key="1">
    <source>
        <dbReference type="ARBA" id="ARBA00023224"/>
    </source>
</evidence>
<evidence type="ECO:0000256" key="2">
    <source>
        <dbReference type="ARBA" id="ARBA00029447"/>
    </source>
</evidence>
<sequence>MSLRVKILLPVLLLGLGLMLMLGQAGLGAWQAMQLADRQLQAEAQVAQLVEAGIALAVERGTTNGILGNPGAAPAAAYATARAARQSAEAALDTVLPALGDQPVLAPTLARLAEARGIVARMRAALDAPRGPQAPPLPRPAEWFPATTAQIDAIAALRHGIELATTGAADQRARLAALRGALADIAEQAGRERGLMNGLIAQGRPPTAAEHRTLGGNMARAAEGFAAAANLANGLPDAVAAPLAAAQAAWRDGLLPRRKAVLDAADAGAAYPLTPAEWFAEATRAITAVVAAQRAASAALAEVVAAGRAADGLQLWLHAAALLGGLCVAAGALAFLSGGVARPLRRAMQALRQVAEGQLDHPIAQRRAPGGRGADEVDGVLAAAEALRHVALRARAAANEAEAQRQAAAEDRIITMRDMGDRMDGEVRDAVQIVSDRMERLRQGADAVGESASLIAQDSATVAAAAEQSLTAAQSVAAATEELTASIGEIAQQVSRTAAAARNTSELGRRGAETIAGLAAAVGRIGGAASLIADVAARTNLLALNATIEAARAGEAGKGFAVVASEVKQLAAQTARATEDIGRQVAEVRQATEAATRAVHDIAGSVAEVDVAAGAIAAAVEEQATTTREIAGIIAQTAEAAREVAQRIAGVSRETARTDTLLTTVRDDTTGAGAAVTALSSKLVRAVRSATRETDRRIARRYASTAAARLLLGAMEVSGRLIDISEAGLAVACDATPAIGSRLRVQVAELAIDATLVVVHAGQGSVRGKLEGLSAAARQQLSLLAEAAEAPDHAAA</sequence>
<evidence type="ECO:0000256" key="3">
    <source>
        <dbReference type="PROSITE-ProRule" id="PRU00284"/>
    </source>
</evidence>
<organism evidence="7 8">
    <name type="scientific">Falsiroseomonas frigidaquae</name>
    <dbReference type="NCBI Taxonomy" id="487318"/>
    <lineage>
        <taxon>Bacteria</taxon>
        <taxon>Pseudomonadati</taxon>
        <taxon>Pseudomonadota</taxon>
        <taxon>Alphaproteobacteria</taxon>
        <taxon>Acetobacterales</taxon>
        <taxon>Roseomonadaceae</taxon>
        <taxon>Falsiroseomonas</taxon>
    </lineage>
</organism>
<keyword evidence="1 3" id="KW-0807">Transducer</keyword>
<dbReference type="EMBL" id="JAAVTX010000003">
    <property type="protein sequence ID" value="NKE44968.1"/>
    <property type="molecule type" value="Genomic_DNA"/>
</dbReference>
<evidence type="ECO:0000259" key="5">
    <source>
        <dbReference type="PROSITE" id="PS50111"/>
    </source>
</evidence>
<dbReference type="InterPro" id="IPR004090">
    <property type="entry name" value="Chemotax_Me-accpt_rcpt"/>
</dbReference>
<dbReference type="SUPFAM" id="SSF141371">
    <property type="entry name" value="PilZ domain-like"/>
    <property type="match status" value="1"/>
</dbReference>
<dbReference type="SMART" id="SM00283">
    <property type="entry name" value="MA"/>
    <property type="match status" value="1"/>
</dbReference>
<comment type="caution">
    <text evidence="7">The sequence shown here is derived from an EMBL/GenBank/DDBJ whole genome shotgun (WGS) entry which is preliminary data.</text>
</comment>
<keyword evidence="4" id="KW-0175">Coiled coil</keyword>
<protein>
    <recommendedName>
        <fullName evidence="9">Methyl-accepting chemotaxis protein</fullName>
    </recommendedName>
</protein>